<dbReference type="EMBL" id="NASK01000070">
    <property type="protein sequence ID" value="OTQ52712.1"/>
    <property type="molecule type" value="Genomic_DNA"/>
</dbReference>
<dbReference type="InterPro" id="IPR054353">
    <property type="entry name" value="IstA-like_C"/>
</dbReference>
<dbReference type="AlphaFoldDB" id="A0A242NWQ4"/>
<reference evidence="7 8" key="1">
    <citation type="submission" date="2017-03" db="EMBL/GenBank/DDBJ databases">
        <title>Comparative genomics of honeybee gut symbionts reveal geographically distinct and subgroup specific antibiotic resistance.</title>
        <authorList>
            <person name="Ludvigsen J."/>
            <person name="Porcellato D."/>
            <person name="Labee-Lund T.M."/>
            <person name="Amdam G.V."/>
            <person name="Rudi K."/>
        </authorList>
    </citation>
    <scope>NUCLEOTIDE SEQUENCE [LARGE SCALE GENOMIC DNA]</scope>
    <source>
        <strain evidence="7 8">A-4-12</strain>
    </source>
</reference>
<evidence type="ECO:0000259" key="6">
    <source>
        <dbReference type="PROSITE" id="PS50994"/>
    </source>
</evidence>
<feature type="domain" description="Integrase catalytic" evidence="6">
    <location>
        <begin position="122"/>
        <end position="308"/>
    </location>
</feature>
<dbReference type="Gene3D" id="3.30.420.10">
    <property type="entry name" value="Ribonuclease H-like superfamily/Ribonuclease H"/>
    <property type="match status" value="1"/>
</dbReference>
<dbReference type="GO" id="GO:0003677">
    <property type="term" value="F:DNA binding"/>
    <property type="evidence" value="ECO:0007669"/>
    <property type="project" value="UniProtKB-KW"/>
</dbReference>
<accession>A0A242NWQ4</accession>
<sequence length="500" mass="58190">MLCMETILKIRRLYHNDKLSVREIARQLRLNRRTVKKYLTTLNPPTYQRESYHYPKLGSFLPYLETFLTQEQTKRANERLSVRRLFELLRSEGYQGQYNSLACFVRKFKAQYEAKGQDVFIPQYFPEADAYQFDWSIETIKLSGEVVKINVAHFRLCHSRAFFIKAYPNQRMDMLVDAHNCAFEFLGGTCKRGIYDNMKTAVTTIGIGKERVFNEQFLAMMNYFLIEPVACTPASGWEKGQVERQVKTLRKRIFEPMLSFASMDELNSYLHERCRLLMDEFKHPDNKTISVSQALKKEQPLLVTTTPYPWYKDKPMRVNRLSLVCYENHRYSVPCHLANKVVTLQVQAEQIHIIYQKDCVASHKRSFIKNKTTYNPWHYLKALLYKPGALRNGEPFKDWPLPEPIKQLQRYLQDKPKGDRTMVELLMLIHEHGEDVGITAASIALEQGIPTVEAVQNIISRLLEPAIPVLKAKEIPLSNPPQSNCQHYNSLLKGVSHATS</sequence>
<dbReference type="RefSeq" id="WP_086319994.1">
    <property type="nucleotide sequence ID" value="NZ_NASD01000007.1"/>
</dbReference>
<dbReference type="PANTHER" id="PTHR35004:SF7">
    <property type="entry name" value="INTEGRASE PROTEIN"/>
    <property type="match status" value="1"/>
</dbReference>
<dbReference type="PROSITE" id="PS50994">
    <property type="entry name" value="INTEGRASE"/>
    <property type="match status" value="1"/>
</dbReference>
<dbReference type="InterPro" id="IPR036397">
    <property type="entry name" value="RNaseH_sf"/>
</dbReference>
<evidence type="ECO:0000313" key="7">
    <source>
        <dbReference type="EMBL" id="OTQ52712.1"/>
    </source>
</evidence>
<dbReference type="Pfam" id="PF22483">
    <property type="entry name" value="Mu-transpos_C_2"/>
    <property type="match status" value="1"/>
</dbReference>
<dbReference type="GO" id="GO:0006310">
    <property type="term" value="P:DNA recombination"/>
    <property type="evidence" value="ECO:0007669"/>
    <property type="project" value="UniProtKB-KW"/>
</dbReference>
<keyword evidence="3" id="KW-0238">DNA-binding</keyword>
<feature type="domain" description="HTH IS21-type" evidence="5">
    <location>
        <begin position="6"/>
        <end position="68"/>
    </location>
</feature>
<dbReference type="NCBIfam" id="NF033546">
    <property type="entry name" value="transpos_IS21"/>
    <property type="match status" value="1"/>
</dbReference>
<dbReference type="InterPro" id="IPR017894">
    <property type="entry name" value="HTH_IS21_transposase_type"/>
</dbReference>
<comment type="caution">
    <text evidence="7">The sequence shown here is derived from an EMBL/GenBank/DDBJ whole genome shotgun (WGS) entry which is preliminary data.</text>
</comment>
<dbReference type="GO" id="GO:0015074">
    <property type="term" value="P:DNA integration"/>
    <property type="evidence" value="ECO:0007669"/>
    <property type="project" value="InterPro"/>
</dbReference>
<dbReference type="Proteomes" id="UP000194968">
    <property type="component" value="Unassembled WGS sequence"/>
</dbReference>
<evidence type="ECO:0000256" key="2">
    <source>
        <dbReference type="ARBA" id="ARBA00022578"/>
    </source>
</evidence>
<evidence type="ECO:0000256" key="3">
    <source>
        <dbReference type="ARBA" id="ARBA00023125"/>
    </source>
</evidence>
<evidence type="ECO:0000313" key="8">
    <source>
        <dbReference type="Proteomes" id="UP000194968"/>
    </source>
</evidence>
<proteinExistence type="inferred from homology"/>
<evidence type="ECO:0000259" key="5">
    <source>
        <dbReference type="PROSITE" id="PS50531"/>
    </source>
</evidence>
<comment type="similarity">
    <text evidence="1">Belongs to the transposase IS21/IS408/IS1162 family.</text>
</comment>
<dbReference type="GO" id="GO:0032196">
    <property type="term" value="P:transposition"/>
    <property type="evidence" value="ECO:0007669"/>
    <property type="project" value="UniProtKB-KW"/>
</dbReference>
<evidence type="ECO:0000256" key="4">
    <source>
        <dbReference type="ARBA" id="ARBA00023172"/>
    </source>
</evidence>
<keyword evidence="4" id="KW-0233">DNA recombination</keyword>
<dbReference type="InterPro" id="IPR001584">
    <property type="entry name" value="Integrase_cat-core"/>
</dbReference>
<keyword evidence="2" id="KW-0815">Transposition</keyword>
<gene>
    <name evidence="7" type="ORF">B6D06_01690</name>
</gene>
<name>A0A242NWQ4_9GAMM</name>
<dbReference type="PROSITE" id="PS50531">
    <property type="entry name" value="HTH_IS21"/>
    <property type="match status" value="1"/>
</dbReference>
<protein>
    <submittedName>
        <fullName evidence="7">IS21 family transposase</fullName>
    </submittedName>
</protein>
<dbReference type="Gene3D" id="1.10.10.60">
    <property type="entry name" value="Homeodomain-like"/>
    <property type="match status" value="1"/>
</dbReference>
<dbReference type="OrthoDB" id="2065409at2"/>
<evidence type="ECO:0000256" key="1">
    <source>
        <dbReference type="ARBA" id="ARBA00009277"/>
    </source>
</evidence>
<organism evidence="7 8">
    <name type="scientific">Gilliamella apis</name>
    <dbReference type="NCBI Taxonomy" id="1970738"/>
    <lineage>
        <taxon>Bacteria</taxon>
        <taxon>Pseudomonadati</taxon>
        <taxon>Pseudomonadota</taxon>
        <taxon>Gammaproteobacteria</taxon>
        <taxon>Orbales</taxon>
        <taxon>Orbaceae</taxon>
        <taxon>Gilliamella</taxon>
    </lineage>
</organism>
<dbReference type="PANTHER" id="PTHR35004">
    <property type="entry name" value="TRANSPOSASE RV3428C-RELATED"/>
    <property type="match status" value="1"/>
</dbReference>